<evidence type="ECO:0000256" key="1">
    <source>
        <dbReference type="SAM" id="MobiDB-lite"/>
    </source>
</evidence>
<comment type="caution">
    <text evidence="2">The sequence shown here is derived from an EMBL/GenBank/DDBJ whole genome shotgun (WGS) entry which is preliminary data.</text>
</comment>
<gene>
    <name evidence="2" type="ORF">J2S41_001312</name>
</gene>
<evidence type="ECO:0000313" key="3">
    <source>
        <dbReference type="Proteomes" id="UP001183643"/>
    </source>
</evidence>
<sequence length="334" mass="35842">MSLLEELGARIRATNDELPVGLVLAALERLRVASELLVWVRQASSQPMGVPQLANATEHAEHAVFALRSAQDAISEYLAAIGLAHDATRGADGSWRDAVAFEERDRPQEQPRTPDAAPLGRWWKARVTVLTGGEASADESAGAAGGPGRATPGERDRHDRDAATDSADLMRRVAASVGADSPGRMRRELGEVEPPVGLGLAALTPALLHRLTADLLGHEPRPEDLPRVRKEAEQLRELLPGLPATTIDTLAERVCRVPPEQRKSREDEPDGDGEQRTEDGRRRNEAERAHPADAAVAGAVLTGVLLKRLGRDPGSLNPSAPETVPTYRDPDADA</sequence>
<feature type="region of interest" description="Disordered" evidence="1">
    <location>
        <begin position="255"/>
        <end position="297"/>
    </location>
</feature>
<dbReference type="AlphaFoldDB" id="A0AAE3YIT2"/>
<feature type="region of interest" description="Disordered" evidence="1">
    <location>
        <begin position="134"/>
        <end position="166"/>
    </location>
</feature>
<name>A0AAE3YIT2_9ACTN</name>
<proteinExistence type="predicted"/>
<evidence type="ECO:0000313" key="2">
    <source>
        <dbReference type="EMBL" id="MDR7274534.1"/>
    </source>
</evidence>
<protein>
    <submittedName>
        <fullName evidence="2">Uncharacterized protein</fullName>
    </submittedName>
</protein>
<dbReference type="EMBL" id="JAVDYB010000001">
    <property type="protein sequence ID" value="MDR7274534.1"/>
    <property type="molecule type" value="Genomic_DNA"/>
</dbReference>
<keyword evidence="3" id="KW-1185">Reference proteome</keyword>
<feature type="compositionally biased region" description="Basic and acidic residues" evidence="1">
    <location>
        <begin position="273"/>
        <end position="291"/>
    </location>
</feature>
<accession>A0AAE3YIT2</accession>
<feature type="region of interest" description="Disordered" evidence="1">
    <location>
        <begin position="309"/>
        <end position="334"/>
    </location>
</feature>
<organism evidence="2 3">
    <name type="scientific">Catenuloplanes atrovinosus</name>
    <dbReference type="NCBI Taxonomy" id="137266"/>
    <lineage>
        <taxon>Bacteria</taxon>
        <taxon>Bacillati</taxon>
        <taxon>Actinomycetota</taxon>
        <taxon>Actinomycetes</taxon>
        <taxon>Micromonosporales</taxon>
        <taxon>Micromonosporaceae</taxon>
        <taxon>Catenuloplanes</taxon>
    </lineage>
</organism>
<reference evidence="2" key="1">
    <citation type="submission" date="2023-07" db="EMBL/GenBank/DDBJ databases">
        <title>Sequencing the genomes of 1000 actinobacteria strains.</title>
        <authorList>
            <person name="Klenk H.-P."/>
        </authorList>
    </citation>
    <scope>NUCLEOTIDE SEQUENCE</scope>
    <source>
        <strain evidence="2">DSM 44707</strain>
    </source>
</reference>
<dbReference type="RefSeq" id="WP_310364374.1">
    <property type="nucleotide sequence ID" value="NZ_JAVDYB010000001.1"/>
</dbReference>
<dbReference type="Proteomes" id="UP001183643">
    <property type="component" value="Unassembled WGS sequence"/>
</dbReference>
<feature type="compositionally biased region" description="Basic and acidic residues" evidence="1">
    <location>
        <begin position="255"/>
        <end position="266"/>
    </location>
</feature>
<feature type="compositionally biased region" description="Basic and acidic residues" evidence="1">
    <location>
        <begin position="152"/>
        <end position="166"/>
    </location>
</feature>